<accession>A0A8J2TSR3</accession>
<evidence type="ECO:0008006" key="3">
    <source>
        <dbReference type="Google" id="ProtNLM"/>
    </source>
</evidence>
<protein>
    <recommendedName>
        <fullName evidence="3">DUF4920 domain-containing protein</fullName>
    </recommendedName>
</protein>
<organism evidence="1 2">
    <name type="scientific">Aquaticitalea lipolytica</name>
    <dbReference type="NCBI Taxonomy" id="1247562"/>
    <lineage>
        <taxon>Bacteria</taxon>
        <taxon>Pseudomonadati</taxon>
        <taxon>Bacteroidota</taxon>
        <taxon>Flavobacteriia</taxon>
        <taxon>Flavobacteriales</taxon>
        <taxon>Flavobacteriaceae</taxon>
        <taxon>Aquaticitalea</taxon>
    </lineage>
</organism>
<dbReference type="AlphaFoldDB" id="A0A8J2TSR3"/>
<dbReference type="RefSeq" id="WP_188606047.1">
    <property type="nucleotide sequence ID" value="NZ_BMIC01000003.1"/>
</dbReference>
<dbReference type="Proteomes" id="UP000598120">
    <property type="component" value="Unassembled WGS sequence"/>
</dbReference>
<comment type="caution">
    <text evidence="1">The sequence shown here is derived from an EMBL/GenBank/DDBJ whole genome shotgun (WGS) entry which is preliminary data.</text>
</comment>
<sequence length="167" mass="18478">MKKIVSILAITLALVSCKDNDKKPETQEIEKQEVNYTSVGMEINDADALPAARMAEHYKAMKVGDTVNSKMIGKVEEVCQSKGCWMKVDLENGEQVMVKFKDYAFFMPKDLAGKEVVLNGKAFVNEVPVDEQRHYAEDGGATPEEIAAITAPKKTFSFEADGVLIKQ</sequence>
<reference evidence="1 2" key="1">
    <citation type="journal article" date="2014" name="Int. J. Syst. Evol. Microbiol.">
        <title>Complete genome sequence of Corynebacterium casei LMG S-19264T (=DSM 44701T), isolated from a smear-ripened cheese.</title>
        <authorList>
            <consortium name="US DOE Joint Genome Institute (JGI-PGF)"/>
            <person name="Walter F."/>
            <person name="Albersmeier A."/>
            <person name="Kalinowski J."/>
            <person name="Ruckert C."/>
        </authorList>
    </citation>
    <scope>NUCLEOTIDE SEQUENCE [LARGE SCALE GENOMIC DNA]</scope>
    <source>
        <strain evidence="1 2">CGMCC 1.15295</strain>
    </source>
</reference>
<dbReference type="EMBL" id="BMIC01000003">
    <property type="protein sequence ID" value="GFZ87240.1"/>
    <property type="molecule type" value="Genomic_DNA"/>
</dbReference>
<dbReference type="Pfam" id="PF16267">
    <property type="entry name" value="DUF4920"/>
    <property type="match status" value="1"/>
</dbReference>
<gene>
    <name evidence="1" type="ORF">GCM10011531_18100</name>
</gene>
<dbReference type="InterPro" id="IPR032577">
    <property type="entry name" value="DUF4920"/>
</dbReference>
<dbReference type="PROSITE" id="PS51257">
    <property type="entry name" value="PROKAR_LIPOPROTEIN"/>
    <property type="match status" value="1"/>
</dbReference>
<proteinExistence type="predicted"/>
<evidence type="ECO:0000313" key="2">
    <source>
        <dbReference type="Proteomes" id="UP000598120"/>
    </source>
</evidence>
<evidence type="ECO:0000313" key="1">
    <source>
        <dbReference type="EMBL" id="GFZ87240.1"/>
    </source>
</evidence>
<name>A0A8J2TSR3_9FLAO</name>
<keyword evidence="2" id="KW-1185">Reference proteome</keyword>